<dbReference type="GO" id="GO:0004519">
    <property type="term" value="F:endonuclease activity"/>
    <property type="evidence" value="ECO:0007669"/>
    <property type="project" value="UniProtKB-KW"/>
</dbReference>
<keyword evidence="2" id="KW-0255">Endonuclease</keyword>
<dbReference type="Proteomes" id="UP000217257">
    <property type="component" value="Chromosome"/>
</dbReference>
<keyword evidence="2" id="KW-0378">Hydrolase</keyword>
<keyword evidence="2" id="KW-0540">Nuclease</keyword>
<dbReference type="RefSeq" id="WP_095989582.1">
    <property type="nucleotide sequence ID" value="NZ_CP022098.1"/>
</dbReference>
<dbReference type="InterPro" id="IPR036691">
    <property type="entry name" value="Endo/exonu/phosph_ase_sf"/>
</dbReference>
<dbReference type="Gene3D" id="3.60.10.10">
    <property type="entry name" value="Endonuclease/exonuclease/phosphatase"/>
    <property type="match status" value="1"/>
</dbReference>
<organism evidence="2 3">
    <name type="scientific">Cystobacter fuscus</name>
    <dbReference type="NCBI Taxonomy" id="43"/>
    <lineage>
        <taxon>Bacteria</taxon>
        <taxon>Pseudomonadati</taxon>
        <taxon>Myxococcota</taxon>
        <taxon>Myxococcia</taxon>
        <taxon>Myxococcales</taxon>
        <taxon>Cystobacterineae</taxon>
        <taxon>Archangiaceae</taxon>
        <taxon>Cystobacter</taxon>
    </lineage>
</organism>
<dbReference type="Pfam" id="PF03372">
    <property type="entry name" value="Exo_endo_phos"/>
    <property type="match status" value="1"/>
</dbReference>
<feature type="domain" description="Endonuclease/exonuclease/phosphatase" evidence="1">
    <location>
        <begin position="4"/>
        <end position="231"/>
    </location>
</feature>
<gene>
    <name evidence="2" type="ORF">CYFUS_007431</name>
</gene>
<dbReference type="EMBL" id="CP022098">
    <property type="protein sequence ID" value="ATB41955.1"/>
    <property type="molecule type" value="Genomic_DNA"/>
</dbReference>
<evidence type="ECO:0000259" key="1">
    <source>
        <dbReference type="Pfam" id="PF03372"/>
    </source>
</evidence>
<dbReference type="SUPFAM" id="SSF56219">
    <property type="entry name" value="DNase I-like"/>
    <property type="match status" value="1"/>
</dbReference>
<accession>A0A250JDJ2</accession>
<protein>
    <submittedName>
        <fullName evidence="2">Endonuclease</fullName>
    </submittedName>
</protein>
<reference evidence="2 3" key="1">
    <citation type="submission" date="2017-06" db="EMBL/GenBank/DDBJ databases">
        <title>Sequencing and comparative analysis of myxobacterial genomes.</title>
        <authorList>
            <person name="Rupp O."/>
            <person name="Goesmann A."/>
            <person name="Sogaard-Andersen L."/>
        </authorList>
    </citation>
    <scope>NUCLEOTIDE SEQUENCE [LARGE SCALE GENOMIC DNA]</scope>
    <source>
        <strain evidence="2 3">DSM 52655</strain>
    </source>
</reference>
<dbReference type="AlphaFoldDB" id="A0A250JDJ2"/>
<dbReference type="InterPro" id="IPR005135">
    <property type="entry name" value="Endo/exonuclease/phosphatase"/>
</dbReference>
<evidence type="ECO:0000313" key="2">
    <source>
        <dbReference type="EMBL" id="ATB41955.1"/>
    </source>
</evidence>
<sequence length="243" mass="26451">MKVLTWNVLHRVHAENHGEPAIHRWRDELERVRRVVDLVSKALRVDGFEAVLLQEVSGDVLESLRGHLPMWAVLNHPYPRVPRQKRPGAPMRDLREHLVVIAPEGSTVFRARTFEGDPGKGVLAVTVPSGLVVASTHVSWGPKGEAQLAALRELFHASSAPVCIGGDFNAEREVLVRAFGADVVVGALPPDSPRTRPAEGGTGGADIDHLLVHGAELSDLRVLDHHGLSDHRPVAAAVVKWTL</sequence>
<proteinExistence type="predicted"/>
<evidence type="ECO:0000313" key="3">
    <source>
        <dbReference type="Proteomes" id="UP000217257"/>
    </source>
</evidence>
<dbReference type="KEGG" id="cfus:CYFUS_007431"/>
<name>A0A250JDJ2_9BACT</name>